<dbReference type="InterPro" id="IPR035451">
    <property type="entry name" value="Ada-like_dom_sf"/>
</dbReference>
<keyword evidence="16" id="KW-1185">Reference proteome</keyword>
<keyword evidence="13" id="KW-0234">DNA repair</keyword>
<keyword evidence="11" id="KW-0010">Activator</keyword>
<evidence type="ECO:0000256" key="10">
    <source>
        <dbReference type="ARBA" id="ARBA00023125"/>
    </source>
</evidence>
<dbReference type="AlphaFoldDB" id="A0A917S835"/>
<dbReference type="RefSeq" id="WP_188894975.1">
    <property type="nucleotide sequence ID" value="NZ_BMMZ01000004.1"/>
</dbReference>
<evidence type="ECO:0000256" key="7">
    <source>
        <dbReference type="ARBA" id="ARBA00022763"/>
    </source>
</evidence>
<dbReference type="SMART" id="SM01009">
    <property type="entry name" value="AlkA_N"/>
    <property type="match status" value="1"/>
</dbReference>
<dbReference type="GO" id="GO:0006307">
    <property type="term" value="P:DNA alkylation repair"/>
    <property type="evidence" value="ECO:0007669"/>
    <property type="project" value="TreeGrafter"/>
</dbReference>
<evidence type="ECO:0000259" key="14">
    <source>
        <dbReference type="PROSITE" id="PS01124"/>
    </source>
</evidence>
<evidence type="ECO:0000313" key="15">
    <source>
        <dbReference type="EMBL" id="GGL60791.1"/>
    </source>
</evidence>
<evidence type="ECO:0000256" key="9">
    <source>
        <dbReference type="ARBA" id="ARBA00023015"/>
    </source>
</evidence>
<dbReference type="PROSITE" id="PS01124">
    <property type="entry name" value="HTH_ARAC_FAMILY_2"/>
    <property type="match status" value="1"/>
</dbReference>
<keyword evidence="12" id="KW-0804">Transcription</keyword>
<evidence type="ECO:0000256" key="8">
    <source>
        <dbReference type="ARBA" id="ARBA00022833"/>
    </source>
</evidence>
<gene>
    <name evidence="15" type="ORF">GCM10011575_19160</name>
</gene>
<dbReference type="EMBL" id="BMMZ01000004">
    <property type="protein sequence ID" value="GGL60791.1"/>
    <property type="molecule type" value="Genomic_DNA"/>
</dbReference>
<comment type="catalytic activity">
    <reaction evidence="1">
        <text>Hydrolysis of alkylated DNA, releasing 3-methyladenine, 3-methylguanine, 7-methylguanine and 7-methyladenine.</text>
        <dbReference type="EC" id="3.2.2.21"/>
    </reaction>
</comment>
<dbReference type="InterPro" id="IPR004026">
    <property type="entry name" value="Ada_DNA_repair_Zn-bd"/>
</dbReference>
<evidence type="ECO:0000256" key="6">
    <source>
        <dbReference type="ARBA" id="ARBA00022723"/>
    </source>
</evidence>
<comment type="caution">
    <text evidence="15">The sequence shown here is derived from an EMBL/GenBank/DDBJ whole genome shotgun (WGS) entry which is preliminary data.</text>
</comment>
<dbReference type="PANTHER" id="PTHR43003">
    <property type="entry name" value="DNA-3-METHYLADENINE GLYCOSYLASE"/>
    <property type="match status" value="1"/>
</dbReference>
<dbReference type="InterPro" id="IPR003265">
    <property type="entry name" value="HhH-GPD_domain"/>
</dbReference>
<dbReference type="Gene3D" id="3.30.310.20">
    <property type="entry name" value="DNA-3-methyladenine glycosylase AlkA, N-terminal domain"/>
    <property type="match status" value="1"/>
</dbReference>
<dbReference type="GO" id="GO:0008725">
    <property type="term" value="F:DNA-3-methyladenine glycosylase activity"/>
    <property type="evidence" value="ECO:0007669"/>
    <property type="project" value="TreeGrafter"/>
</dbReference>
<accession>A0A917S835</accession>
<reference evidence="15" key="2">
    <citation type="submission" date="2020-09" db="EMBL/GenBank/DDBJ databases">
        <authorList>
            <person name="Sun Q."/>
            <person name="Zhou Y."/>
        </authorList>
    </citation>
    <scope>NUCLEOTIDE SEQUENCE</scope>
    <source>
        <strain evidence="15">CGMCC 4.7306</strain>
    </source>
</reference>
<dbReference type="GO" id="GO:0005737">
    <property type="term" value="C:cytoplasm"/>
    <property type="evidence" value="ECO:0007669"/>
    <property type="project" value="TreeGrafter"/>
</dbReference>
<dbReference type="EC" id="3.2.2.21" evidence="3"/>
<protein>
    <recommendedName>
        <fullName evidence="3">DNA-3-methyladenine glycosylase II</fullName>
        <ecNumber evidence="3">3.2.2.21</ecNumber>
    </recommendedName>
</protein>
<feature type="domain" description="HTH araC/xylS-type" evidence="14">
    <location>
        <begin position="89"/>
        <end position="187"/>
    </location>
</feature>
<dbReference type="GO" id="GO:0006285">
    <property type="term" value="P:base-excision repair, AP site formation"/>
    <property type="evidence" value="ECO:0007669"/>
    <property type="project" value="TreeGrafter"/>
</dbReference>
<dbReference type="GO" id="GO:0032259">
    <property type="term" value="P:methylation"/>
    <property type="evidence" value="ECO:0007669"/>
    <property type="project" value="UniProtKB-KW"/>
</dbReference>
<keyword evidence="5" id="KW-0808">Transferase</keyword>
<dbReference type="Gene3D" id="1.10.10.60">
    <property type="entry name" value="Homeodomain-like"/>
    <property type="match status" value="1"/>
</dbReference>
<dbReference type="Pfam" id="PF06029">
    <property type="entry name" value="AlkA_N"/>
    <property type="match status" value="1"/>
</dbReference>
<dbReference type="SUPFAM" id="SSF46689">
    <property type="entry name" value="Homeodomain-like"/>
    <property type="match status" value="1"/>
</dbReference>
<dbReference type="SUPFAM" id="SSF57884">
    <property type="entry name" value="Ada DNA repair protein, N-terminal domain (N-Ada 10)"/>
    <property type="match status" value="1"/>
</dbReference>
<keyword evidence="6" id="KW-0479">Metal-binding</keyword>
<evidence type="ECO:0000256" key="11">
    <source>
        <dbReference type="ARBA" id="ARBA00023159"/>
    </source>
</evidence>
<dbReference type="Pfam" id="PF02805">
    <property type="entry name" value="Ada_Zn_binding"/>
    <property type="match status" value="1"/>
</dbReference>
<evidence type="ECO:0000256" key="13">
    <source>
        <dbReference type="ARBA" id="ARBA00023204"/>
    </source>
</evidence>
<dbReference type="FunFam" id="3.40.10.10:FF:000001">
    <property type="entry name" value="DNA-3-methyladenine glycosylase 2"/>
    <property type="match status" value="1"/>
</dbReference>
<dbReference type="InterPro" id="IPR051912">
    <property type="entry name" value="Alkylbase_DNA_Glycosylase/TA"/>
</dbReference>
<evidence type="ECO:0000256" key="4">
    <source>
        <dbReference type="ARBA" id="ARBA00022603"/>
    </source>
</evidence>
<name>A0A917S835_9ACTN</name>
<proteinExistence type="predicted"/>
<dbReference type="SMART" id="SM00342">
    <property type="entry name" value="HTH_ARAC"/>
    <property type="match status" value="1"/>
</dbReference>
<evidence type="ECO:0000313" key="16">
    <source>
        <dbReference type="Proteomes" id="UP000613840"/>
    </source>
</evidence>
<dbReference type="GO" id="GO:0043916">
    <property type="term" value="F:DNA-7-methylguanine glycosylase activity"/>
    <property type="evidence" value="ECO:0007669"/>
    <property type="project" value="TreeGrafter"/>
</dbReference>
<reference evidence="15" key="1">
    <citation type="journal article" date="2014" name="Int. J. Syst. Evol. Microbiol.">
        <title>Complete genome sequence of Corynebacterium casei LMG S-19264T (=DSM 44701T), isolated from a smear-ripened cheese.</title>
        <authorList>
            <consortium name="US DOE Joint Genome Institute (JGI-PGF)"/>
            <person name="Walter F."/>
            <person name="Albersmeier A."/>
            <person name="Kalinowski J."/>
            <person name="Ruckert C."/>
        </authorList>
    </citation>
    <scope>NUCLEOTIDE SEQUENCE</scope>
    <source>
        <strain evidence="15">CGMCC 4.7306</strain>
    </source>
</reference>
<dbReference type="GO" id="GO:0003700">
    <property type="term" value="F:DNA-binding transcription factor activity"/>
    <property type="evidence" value="ECO:0007669"/>
    <property type="project" value="InterPro"/>
</dbReference>
<dbReference type="InterPro" id="IPR037046">
    <property type="entry name" value="AlkA_N_sf"/>
</dbReference>
<dbReference type="InterPro" id="IPR023170">
    <property type="entry name" value="HhH_base_excis_C"/>
</dbReference>
<organism evidence="15 16">
    <name type="scientific">Microlunatus endophyticus</name>
    <dbReference type="NCBI Taxonomy" id="1716077"/>
    <lineage>
        <taxon>Bacteria</taxon>
        <taxon>Bacillati</taxon>
        <taxon>Actinomycetota</taxon>
        <taxon>Actinomycetes</taxon>
        <taxon>Propionibacteriales</taxon>
        <taxon>Propionibacteriaceae</taxon>
        <taxon>Microlunatus</taxon>
    </lineage>
</organism>
<dbReference type="InterPro" id="IPR010316">
    <property type="entry name" value="AlkA_N"/>
</dbReference>
<dbReference type="SUPFAM" id="SSF55945">
    <property type="entry name" value="TATA-box binding protein-like"/>
    <property type="match status" value="1"/>
</dbReference>
<dbReference type="SUPFAM" id="SSF48150">
    <property type="entry name" value="DNA-glycosylase"/>
    <property type="match status" value="1"/>
</dbReference>
<dbReference type="InterPro" id="IPR011257">
    <property type="entry name" value="DNA_glycosylase"/>
</dbReference>
<dbReference type="InterPro" id="IPR009057">
    <property type="entry name" value="Homeodomain-like_sf"/>
</dbReference>
<dbReference type="GO" id="GO:0032131">
    <property type="term" value="F:alkylated DNA binding"/>
    <property type="evidence" value="ECO:0007669"/>
    <property type="project" value="TreeGrafter"/>
</dbReference>
<evidence type="ECO:0000256" key="12">
    <source>
        <dbReference type="ARBA" id="ARBA00023163"/>
    </source>
</evidence>
<dbReference type="GO" id="GO:0032993">
    <property type="term" value="C:protein-DNA complex"/>
    <property type="evidence" value="ECO:0007669"/>
    <property type="project" value="TreeGrafter"/>
</dbReference>
<keyword evidence="10" id="KW-0238">DNA-binding</keyword>
<dbReference type="Gene3D" id="1.10.1670.10">
    <property type="entry name" value="Helix-hairpin-Helix base-excision DNA repair enzymes (C-terminal)"/>
    <property type="match status" value="1"/>
</dbReference>
<keyword evidence="8" id="KW-0862">Zinc</keyword>
<dbReference type="Gene3D" id="1.10.340.30">
    <property type="entry name" value="Hypothetical protein, domain 2"/>
    <property type="match status" value="1"/>
</dbReference>
<dbReference type="GO" id="GO:0008168">
    <property type="term" value="F:methyltransferase activity"/>
    <property type="evidence" value="ECO:0007669"/>
    <property type="project" value="UniProtKB-KW"/>
</dbReference>
<evidence type="ECO:0000256" key="2">
    <source>
        <dbReference type="ARBA" id="ARBA00001947"/>
    </source>
</evidence>
<dbReference type="Pfam" id="PF12833">
    <property type="entry name" value="HTH_18"/>
    <property type="match status" value="1"/>
</dbReference>
<keyword evidence="7" id="KW-0227">DNA damage</keyword>
<dbReference type="CDD" id="cd00056">
    <property type="entry name" value="ENDO3c"/>
    <property type="match status" value="1"/>
</dbReference>
<sequence>MHALPQSDACYRAVSGKDPRYDGWIYVGVTSTGIYCRPSCPARTPKAENCRFFAAPGAAQAAGFRACRRCRPDTVPGSPQWNPRADVAARAMRLIADGLVDREGVSGLASAVGYSDRQLNRLLVAEVGAGPLAIARAQRAQTARMLIENTDLRLADIAFAAGFSSVRQFNDTLREVYGRPPSELRTRPAGDRLATGPSMITLKLPVRRPFAAEPLFDFLADRAIAGVESGRRSGDRMIFSRSCSFPHGPGVFELIMAEADGPLTVEMRLDDLRDLSAAVTRIRRLLDLDADPVAVDSVLAADPALAGMVADRPGVRVPGVVDANELAFRALIGQQVSVAGAATTAARIVRQYGRRLAPDGDDQVRRDDQPEYLFPTAEELAEADPDTLPMPRSRGRALVGMATALAGGAVDLSPGADRAEARSRLLGLPGIGPWTAGYIAMRGLADPDVLLAEDLVIRRELQRRGLGPDGTRWAPWRSYATMRLWQASRMELAA</sequence>
<dbReference type="PANTHER" id="PTHR43003:SF13">
    <property type="entry name" value="DNA-3-METHYLADENINE GLYCOSYLASE 2"/>
    <property type="match status" value="1"/>
</dbReference>
<keyword evidence="9" id="KW-0805">Transcription regulation</keyword>
<dbReference type="SMART" id="SM00478">
    <property type="entry name" value="ENDO3c"/>
    <property type="match status" value="1"/>
</dbReference>
<evidence type="ECO:0000256" key="5">
    <source>
        <dbReference type="ARBA" id="ARBA00022679"/>
    </source>
</evidence>
<dbReference type="GO" id="GO:0043565">
    <property type="term" value="F:sequence-specific DNA binding"/>
    <property type="evidence" value="ECO:0007669"/>
    <property type="project" value="InterPro"/>
</dbReference>
<dbReference type="GO" id="GO:0008270">
    <property type="term" value="F:zinc ion binding"/>
    <property type="evidence" value="ECO:0007669"/>
    <property type="project" value="InterPro"/>
</dbReference>
<dbReference type="Proteomes" id="UP000613840">
    <property type="component" value="Unassembled WGS sequence"/>
</dbReference>
<comment type="cofactor">
    <cofactor evidence="2">
        <name>Zn(2+)</name>
        <dbReference type="ChEBI" id="CHEBI:29105"/>
    </cofactor>
</comment>
<evidence type="ECO:0000256" key="1">
    <source>
        <dbReference type="ARBA" id="ARBA00000086"/>
    </source>
</evidence>
<dbReference type="InterPro" id="IPR018060">
    <property type="entry name" value="HTH_AraC"/>
</dbReference>
<dbReference type="Gene3D" id="3.40.10.10">
    <property type="entry name" value="DNA Methylphosphotriester Repair Domain"/>
    <property type="match status" value="1"/>
</dbReference>
<keyword evidence="4" id="KW-0489">Methyltransferase</keyword>
<evidence type="ECO:0000256" key="3">
    <source>
        <dbReference type="ARBA" id="ARBA00012000"/>
    </source>
</evidence>